<organism evidence="1 2">
    <name type="scientific">Paractinoplanes toevensis</name>
    <dbReference type="NCBI Taxonomy" id="571911"/>
    <lineage>
        <taxon>Bacteria</taxon>
        <taxon>Bacillati</taxon>
        <taxon>Actinomycetota</taxon>
        <taxon>Actinomycetes</taxon>
        <taxon>Micromonosporales</taxon>
        <taxon>Micromonosporaceae</taxon>
        <taxon>Paractinoplanes</taxon>
    </lineage>
</organism>
<dbReference type="Proteomes" id="UP000677082">
    <property type="component" value="Unassembled WGS sequence"/>
</dbReference>
<dbReference type="AlphaFoldDB" id="A0A919VZ33"/>
<comment type="caution">
    <text evidence="1">The sequence shown here is derived from an EMBL/GenBank/DDBJ whole genome shotgun (WGS) entry which is preliminary data.</text>
</comment>
<gene>
    <name evidence="1" type="ORF">Ato02nite_014950</name>
</gene>
<accession>A0A919VZ33</accession>
<dbReference type="EMBL" id="BOQN01000018">
    <property type="protein sequence ID" value="GIM89702.1"/>
    <property type="molecule type" value="Genomic_DNA"/>
</dbReference>
<reference evidence="1 2" key="1">
    <citation type="submission" date="2021-03" db="EMBL/GenBank/DDBJ databases">
        <title>Whole genome shotgun sequence of Actinoplanes toevensis NBRC 105298.</title>
        <authorList>
            <person name="Komaki H."/>
            <person name="Tamura T."/>
        </authorList>
    </citation>
    <scope>NUCLEOTIDE SEQUENCE [LARGE SCALE GENOMIC DNA]</scope>
    <source>
        <strain evidence="1 2">NBRC 105298</strain>
    </source>
</reference>
<keyword evidence="2" id="KW-1185">Reference proteome</keyword>
<name>A0A919VZ33_9ACTN</name>
<protein>
    <submittedName>
        <fullName evidence="1">Uncharacterized protein</fullName>
    </submittedName>
</protein>
<sequence>MTYPQPWIDAAAEAAHKALDEVDIDWHYTCTDDPDDQSCGKGYAARAMLVEDVLPAVLVAWERMGLRLVEGPIPGPHCPRCGALGVPDGRYGVCPGCAEAMERETGLGVAELLGDSQGKET</sequence>
<evidence type="ECO:0000313" key="1">
    <source>
        <dbReference type="EMBL" id="GIM89702.1"/>
    </source>
</evidence>
<proteinExistence type="predicted"/>
<evidence type="ECO:0000313" key="2">
    <source>
        <dbReference type="Proteomes" id="UP000677082"/>
    </source>
</evidence>
<dbReference type="RefSeq" id="WP_213005666.1">
    <property type="nucleotide sequence ID" value="NZ_BOQN01000018.1"/>
</dbReference>